<dbReference type="EMBL" id="MUGO01000003">
    <property type="protein sequence ID" value="PQA96436.1"/>
    <property type="molecule type" value="Genomic_DNA"/>
</dbReference>
<dbReference type="PROSITE" id="PS51257">
    <property type="entry name" value="PROKAR_LIPOPROTEIN"/>
    <property type="match status" value="1"/>
</dbReference>
<organism evidence="2 3">
    <name type="scientific">Chryseobacterium piscicola</name>
    <dbReference type="NCBI Taxonomy" id="551459"/>
    <lineage>
        <taxon>Bacteria</taxon>
        <taxon>Pseudomonadati</taxon>
        <taxon>Bacteroidota</taxon>
        <taxon>Flavobacteriia</taxon>
        <taxon>Flavobacteriales</taxon>
        <taxon>Weeksellaceae</taxon>
        <taxon>Chryseobacterium group</taxon>
        <taxon>Chryseobacterium</taxon>
    </lineage>
</organism>
<name>A0A2S7KHF6_9FLAO</name>
<proteinExistence type="predicted"/>
<evidence type="ECO:0000259" key="1">
    <source>
        <dbReference type="Pfam" id="PF14129"/>
    </source>
</evidence>
<feature type="domain" description="DUF4296" evidence="1">
    <location>
        <begin position="31"/>
        <end position="107"/>
    </location>
</feature>
<dbReference type="AlphaFoldDB" id="A0A2S7KHF6"/>
<comment type="caution">
    <text evidence="2">The sequence shown here is derived from an EMBL/GenBank/DDBJ whole genome shotgun (WGS) entry which is preliminary data.</text>
</comment>
<dbReference type="Pfam" id="PF14129">
    <property type="entry name" value="DUF4296"/>
    <property type="match status" value="1"/>
</dbReference>
<protein>
    <recommendedName>
        <fullName evidence="1">DUF4296 domain-containing protein</fullName>
    </recommendedName>
</protein>
<dbReference type="InterPro" id="IPR025381">
    <property type="entry name" value="DUF4296"/>
</dbReference>
<sequence length="130" mass="15409">MEIYNRQVMKKIFCFFIFLLLFSCKEYIDKPKNLLTQDTMAELMAEMAINDQVSFLYQGKNLESGTRFILKNHKVKANDFVESYRYYVVNQKMKSIVEQAQKILLEKDPKAEKHVKEKLKANQNIPSFAR</sequence>
<dbReference type="Proteomes" id="UP000238314">
    <property type="component" value="Unassembled WGS sequence"/>
</dbReference>
<accession>A0A2S7KHF6</accession>
<gene>
    <name evidence="2" type="ORF">B0A70_04795</name>
</gene>
<evidence type="ECO:0000313" key="3">
    <source>
        <dbReference type="Proteomes" id="UP000238314"/>
    </source>
</evidence>
<evidence type="ECO:0000313" key="2">
    <source>
        <dbReference type="EMBL" id="PQA96436.1"/>
    </source>
</evidence>
<keyword evidence="3" id="KW-1185">Reference proteome</keyword>
<reference evidence="2 3" key="1">
    <citation type="submission" date="2016-11" db="EMBL/GenBank/DDBJ databases">
        <title>Whole genomes of Flavobacteriaceae.</title>
        <authorList>
            <person name="Stine C."/>
            <person name="Li C."/>
            <person name="Tadesse D."/>
        </authorList>
    </citation>
    <scope>NUCLEOTIDE SEQUENCE [LARGE SCALE GENOMIC DNA]</scope>
    <source>
        <strain evidence="2 3">DSM 21068</strain>
    </source>
</reference>